<protein>
    <submittedName>
        <fullName evidence="2">Uncharacterized protein</fullName>
    </submittedName>
</protein>
<dbReference type="InterPro" id="IPR011044">
    <property type="entry name" value="Quino_amine_DH_bsu"/>
</dbReference>
<evidence type="ECO:0000313" key="3">
    <source>
        <dbReference type="Proteomes" id="UP001459204"/>
    </source>
</evidence>
<name>A0ABU9IZV3_9GAMM</name>
<feature type="chain" id="PRO_5046592036" evidence="1">
    <location>
        <begin position="21"/>
        <end position="593"/>
    </location>
</feature>
<accession>A0ABU9IZV3</accession>
<dbReference type="SUPFAM" id="SSF50969">
    <property type="entry name" value="YVTN repeat-like/Quinoprotein amine dehydrogenase"/>
    <property type="match status" value="1"/>
</dbReference>
<gene>
    <name evidence="2" type="ORF">AAD027_09005</name>
</gene>
<dbReference type="PROSITE" id="PS51257">
    <property type="entry name" value="PROKAR_LIPOPROTEIN"/>
    <property type="match status" value="1"/>
</dbReference>
<keyword evidence="3" id="KW-1185">Reference proteome</keyword>
<evidence type="ECO:0000313" key="2">
    <source>
        <dbReference type="EMBL" id="MEL1264503.1"/>
    </source>
</evidence>
<sequence length="593" mass="61426">MRSICLGLLVLALGCGPALADGRAIRVELAAETGGGARAGEPAAVSVRVQDPASGFPLTGLTPALWLLPLTAGELEEGCEQQVNRLAGAAAPPRGSVDVNGFDLIQATSEGRLAWVDPLLNLASANLRGILDVGEVPIAWALEPGGRVLAVATAGDRRLRRIDLASFKQTDAMPLPAEPVAMVASAGTLWTGLADGSVLAGGPAGSRYPLGDGAVHLSATPLGALAVAASGHGAFLRGGGIAASVELGAPIRALGYSPLADSGYAVEADGRGLRVVPQDDPQAVRRIALPRPTRALAVAPEGRWIALVADDGLAVDIFDTVRDRIRWTIEVHDPVIAADFSDAFLYLMHARQGGASRVVFDPQGGPPGVVTIAAGSTAQGEQQAGPLPLLARIPAAGMLLASSRDRQAFMVNDDNAQAAMSSLPLRAGAPAGILLRYRGLEPAAGERGLYRADVVLPRGGDYMAVVRTERPALAHCARLTVAPADGEAPAVAIEAEAPPVERQLLADTGQDDDGQVLDFTITGSPRATLLAASLVGDGWQRTPRDLQRRAHGYRMRIDGAAVPFTLFVRYRDREGGPARVLATPVHDARSDAP</sequence>
<evidence type="ECO:0000256" key="1">
    <source>
        <dbReference type="SAM" id="SignalP"/>
    </source>
</evidence>
<dbReference type="InterPro" id="IPR015943">
    <property type="entry name" value="WD40/YVTN_repeat-like_dom_sf"/>
</dbReference>
<dbReference type="Gene3D" id="2.130.10.10">
    <property type="entry name" value="YVTN repeat-like/Quinoprotein amine dehydrogenase"/>
    <property type="match status" value="1"/>
</dbReference>
<proteinExistence type="predicted"/>
<dbReference type="EMBL" id="JBBWWT010000003">
    <property type="protein sequence ID" value="MEL1264503.1"/>
    <property type="molecule type" value="Genomic_DNA"/>
</dbReference>
<reference evidence="2 3" key="1">
    <citation type="submission" date="2024-04" db="EMBL/GenBank/DDBJ databases">
        <title>Draft genome sequence of Pseudoxanthomonas putridarboris WD12.</title>
        <authorList>
            <person name="Oh J."/>
        </authorList>
    </citation>
    <scope>NUCLEOTIDE SEQUENCE [LARGE SCALE GENOMIC DNA]</scope>
    <source>
        <strain evidence="2 3">WD12</strain>
    </source>
</reference>
<organism evidence="2 3">
    <name type="scientific">Pseudoxanthomonas putridarboris</name>
    <dbReference type="NCBI Taxonomy" id="752605"/>
    <lineage>
        <taxon>Bacteria</taxon>
        <taxon>Pseudomonadati</taxon>
        <taxon>Pseudomonadota</taxon>
        <taxon>Gammaproteobacteria</taxon>
        <taxon>Lysobacterales</taxon>
        <taxon>Lysobacteraceae</taxon>
        <taxon>Pseudoxanthomonas</taxon>
    </lineage>
</organism>
<comment type="caution">
    <text evidence="2">The sequence shown here is derived from an EMBL/GenBank/DDBJ whole genome shotgun (WGS) entry which is preliminary data.</text>
</comment>
<feature type="signal peptide" evidence="1">
    <location>
        <begin position="1"/>
        <end position="20"/>
    </location>
</feature>
<keyword evidence="1" id="KW-0732">Signal</keyword>
<dbReference type="Proteomes" id="UP001459204">
    <property type="component" value="Unassembled WGS sequence"/>
</dbReference>